<dbReference type="EMBL" id="HE797086">
    <property type="protein sequence ID" value="CCM02573.1"/>
    <property type="molecule type" value="Genomic_DNA"/>
</dbReference>
<dbReference type="GeneID" id="24097484"/>
<reference evidence="2 3" key="1">
    <citation type="journal article" date="2012" name="Appl. Environ. Microbiol.">
        <title>Short-read sequencing for genomic analysis of the brown rot fungus Fibroporia radiculosa.</title>
        <authorList>
            <person name="Tang J.D."/>
            <person name="Perkins A.D."/>
            <person name="Sonstegard T.S."/>
            <person name="Schroeder S.G."/>
            <person name="Burgess S.C."/>
            <person name="Diehl S.V."/>
        </authorList>
    </citation>
    <scope>NUCLEOTIDE SEQUENCE [LARGE SCALE GENOMIC DNA]</scope>
    <source>
        <strain evidence="2 3">TFFH 294</strain>
    </source>
</reference>
<feature type="compositionally biased region" description="Polar residues" evidence="1">
    <location>
        <begin position="184"/>
        <end position="196"/>
    </location>
</feature>
<gene>
    <name evidence="2" type="ORF">FIBRA_04676</name>
</gene>
<evidence type="ECO:0000313" key="3">
    <source>
        <dbReference type="Proteomes" id="UP000006352"/>
    </source>
</evidence>
<dbReference type="RefSeq" id="XP_012181856.1">
    <property type="nucleotide sequence ID" value="XM_012326466.1"/>
</dbReference>
<evidence type="ECO:0000256" key="1">
    <source>
        <dbReference type="SAM" id="MobiDB-lite"/>
    </source>
</evidence>
<feature type="compositionally biased region" description="Polar residues" evidence="1">
    <location>
        <begin position="206"/>
        <end position="215"/>
    </location>
</feature>
<dbReference type="AlphaFoldDB" id="J4G7R9"/>
<accession>J4G7R9</accession>
<proteinExistence type="predicted"/>
<dbReference type="HOGENOM" id="CLU_1008725_0_0_1"/>
<name>J4G7R9_9APHY</name>
<feature type="region of interest" description="Disordered" evidence="1">
    <location>
        <begin position="276"/>
        <end position="298"/>
    </location>
</feature>
<organism evidence="2 3">
    <name type="scientific">Fibroporia radiculosa</name>
    <dbReference type="NCBI Taxonomy" id="599839"/>
    <lineage>
        <taxon>Eukaryota</taxon>
        <taxon>Fungi</taxon>
        <taxon>Dikarya</taxon>
        <taxon>Basidiomycota</taxon>
        <taxon>Agaricomycotina</taxon>
        <taxon>Agaricomycetes</taxon>
        <taxon>Polyporales</taxon>
        <taxon>Fibroporiaceae</taxon>
        <taxon>Fibroporia</taxon>
    </lineage>
</organism>
<dbReference type="InParanoid" id="J4G7R9"/>
<protein>
    <submittedName>
        <fullName evidence="2">Uncharacterized protein</fullName>
    </submittedName>
</protein>
<sequence>MSDKAAEHARLSDFFSRLASGEHSPLSKELGLTATACGGSVIVTNSGPQEAAISNAMSHLVVPRRTSRTTFPSSCREVVEENIPENSLCQARVDVVLHSFQDLANFANLVTCVLTDSRSKYQPLPHDCRGKKVSIFDVQDEDDALRALKKRRMAGMKGAVTDALRCSDDPCSPVRDTFAGPDVQPSTWKEGASTTIPRIRLPSFSDPVSSATPNGNDEDPKECPGSYDEEVVLDYVRGLCERRVAQSRRCHVGAESDYSSPPTSASSTQTTFVLVTEGAAEDPSSVCSRPSMKRRLEH</sequence>
<dbReference type="Proteomes" id="UP000006352">
    <property type="component" value="Unassembled WGS sequence"/>
</dbReference>
<feature type="region of interest" description="Disordered" evidence="1">
    <location>
        <begin position="177"/>
        <end position="226"/>
    </location>
</feature>
<keyword evidence="3" id="KW-1185">Reference proteome</keyword>
<dbReference type="OrthoDB" id="2804150at2759"/>
<evidence type="ECO:0000313" key="2">
    <source>
        <dbReference type="EMBL" id="CCM02573.1"/>
    </source>
</evidence>